<dbReference type="GO" id="GO:0003700">
    <property type="term" value="F:DNA-binding transcription factor activity"/>
    <property type="evidence" value="ECO:0007669"/>
    <property type="project" value="InterPro"/>
</dbReference>
<dbReference type="SMART" id="SM00345">
    <property type="entry name" value="HTH_GNTR"/>
    <property type="match status" value="1"/>
</dbReference>
<evidence type="ECO:0000259" key="5">
    <source>
        <dbReference type="PROSITE" id="PS50949"/>
    </source>
</evidence>
<evidence type="ECO:0000313" key="6">
    <source>
        <dbReference type="EMBL" id="SAL17064.1"/>
    </source>
</evidence>
<keyword evidence="7" id="KW-1185">Reference proteome</keyword>
<keyword evidence="1" id="KW-0805">Transcription regulation</keyword>
<accession>A0A658QSQ8</accession>
<dbReference type="Pfam" id="PF00392">
    <property type="entry name" value="GntR"/>
    <property type="match status" value="1"/>
</dbReference>
<dbReference type="InterPro" id="IPR036388">
    <property type="entry name" value="WH-like_DNA-bd_sf"/>
</dbReference>
<reference evidence="6 7" key="1">
    <citation type="submission" date="2016-01" db="EMBL/GenBank/DDBJ databases">
        <authorList>
            <person name="Peeters C."/>
        </authorList>
    </citation>
    <scope>NUCLEOTIDE SEQUENCE [LARGE SCALE GENOMIC DNA]</scope>
    <source>
        <strain evidence="6">LMG 29315</strain>
    </source>
</reference>
<feature type="region of interest" description="Disordered" evidence="4">
    <location>
        <begin position="1"/>
        <end position="20"/>
    </location>
</feature>
<dbReference type="InterPro" id="IPR028978">
    <property type="entry name" value="Chorismate_lyase_/UTRA_dom_sf"/>
</dbReference>
<keyword evidence="2" id="KW-0238">DNA-binding</keyword>
<dbReference type="InterPro" id="IPR011663">
    <property type="entry name" value="UTRA"/>
</dbReference>
<dbReference type="AlphaFoldDB" id="A0A658QSQ8"/>
<dbReference type="SUPFAM" id="SSF46785">
    <property type="entry name" value="Winged helix' DNA-binding domain"/>
    <property type="match status" value="1"/>
</dbReference>
<evidence type="ECO:0000313" key="7">
    <source>
        <dbReference type="Proteomes" id="UP000198263"/>
    </source>
</evidence>
<proteinExistence type="predicted"/>
<sequence length="264" mass="29298">MTIQPTMRAKPTHHPVSPSMPTTRYAELAQSLVKAISGGQYAVGSLLPTEPELAELHGVSRHTVRASLKMLQDLGYISRRKSVGTIIESANPRTVFTQSFETLEDLTRVAATEVRAIESVSSVKLDRALARSLGAPPGSQWIRLSGLRVEGGKRAAPIAWADIYIDAAFEHLVDEIRRRPEELVSAIIERDSGQPFEQITQIVKGELIDAPLAKRLRVEADTAGLRIIRHYRRHDGRILEITDTRYPADRVAVSFQLKRNRAPG</sequence>
<dbReference type="PROSITE" id="PS50949">
    <property type="entry name" value="HTH_GNTR"/>
    <property type="match status" value="1"/>
</dbReference>
<evidence type="ECO:0000256" key="4">
    <source>
        <dbReference type="SAM" id="MobiDB-lite"/>
    </source>
</evidence>
<dbReference type="RefSeq" id="WP_084592728.1">
    <property type="nucleotide sequence ID" value="NZ_FCNV02000001.1"/>
</dbReference>
<dbReference type="InterPro" id="IPR000524">
    <property type="entry name" value="Tscrpt_reg_HTH_GntR"/>
</dbReference>
<dbReference type="PANTHER" id="PTHR44846">
    <property type="entry name" value="MANNOSYL-D-GLYCERATE TRANSPORT/METABOLISM SYSTEM REPRESSOR MNGR-RELATED"/>
    <property type="match status" value="1"/>
</dbReference>
<comment type="caution">
    <text evidence="6">The sequence shown here is derived from an EMBL/GenBank/DDBJ whole genome shotgun (WGS) entry which is preliminary data.</text>
</comment>
<protein>
    <submittedName>
        <fullName evidence="6">GntR family transcriptional regulator</fullName>
    </submittedName>
</protein>
<gene>
    <name evidence="6" type="ORF">AWB72_01038</name>
</gene>
<dbReference type="GO" id="GO:0045892">
    <property type="term" value="P:negative regulation of DNA-templated transcription"/>
    <property type="evidence" value="ECO:0007669"/>
    <property type="project" value="TreeGrafter"/>
</dbReference>
<dbReference type="CDD" id="cd07377">
    <property type="entry name" value="WHTH_GntR"/>
    <property type="match status" value="1"/>
</dbReference>
<dbReference type="InterPro" id="IPR050679">
    <property type="entry name" value="Bact_HTH_transcr_reg"/>
</dbReference>
<dbReference type="Gene3D" id="3.40.1410.10">
    <property type="entry name" value="Chorismate lyase-like"/>
    <property type="match status" value="1"/>
</dbReference>
<dbReference type="PRINTS" id="PR00035">
    <property type="entry name" value="HTHGNTR"/>
</dbReference>
<organism evidence="6 7">
    <name type="scientific">Caballeronia concitans</name>
    <dbReference type="NCBI Taxonomy" id="1777133"/>
    <lineage>
        <taxon>Bacteria</taxon>
        <taxon>Pseudomonadati</taxon>
        <taxon>Pseudomonadota</taxon>
        <taxon>Betaproteobacteria</taxon>
        <taxon>Burkholderiales</taxon>
        <taxon>Burkholderiaceae</taxon>
        <taxon>Caballeronia</taxon>
    </lineage>
</organism>
<evidence type="ECO:0000256" key="3">
    <source>
        <dbReference type="ARBA" id="ARBA00023163"/>
    </source>
</evidence>
<feature type="domain" description="HTH gntR-type" evidence="5">
    <location>
        <begin position="22"/>
        <end position="90"/>
    </location>
</feature>
<dbReference type="InterPro" id="IPR036390">
    <property type="entry name" value="WH_DNA-bd_sf"/>
</dbReference>
<dbReference type="PANTHER" id="PTHR44846:SF17">
    <property type="entry name" value="GNTR-FAMILY TRANSCRIPTIONAL REGULATOR"/>
    <property type="match status" value="1"/>
</dbReference>
<dbReference type="SMART" id="SM00866">
    <property type="entry name" value="UTRA"/>
    <property type="match status" value="1"/>
</dbReference>
<dbReference type="GO" id="GO:0003677">
    <property type="term" value="F:DNA binding"/>
    <property type="evidence" value="ECO:0007669"/>
    <property type="project" value="UniProtKB-KW"/>
</dbReference>
<dbReference type="Gene3D" id="1.10.10.10">
    <property type="entry name" value="Winged helix-like DNA-binding domain superfamily/Winged helix DNA-binding domain"/>
    <property type="match status" value="1"/>
</dbReference>
<dbReference type="Proteomes" id="UP000198263">
    <property type="component" value="Unassembled WGS sequence"/>
</dbReference>
<dbReference type="EMBL" id="FCNV02000001">
    <property type="protein sequence ID" value="SAL17064.1"/>
    <property type="molecule type" value="Genomic_DNA"/>
</dbReference>
<evidence type="ECO:0000256" key="1">
    <source>
        <dbReference type="ARBA" id="ARBA00023015"/>
    </source>
</evidence>
<dbReference type="Pfam" id="PF07702">
    <property type="entry name" value="UTRA"/>
    <property type="match status" value="1"/>
</dbReference>
<evidence type="ECO:0000256" key="2">
    <source>
        <dbReference type="ARBA" id="ARBA00023125"/>
    </source>
</evidence>
<name>A0A658QSQ8_9BURK</name>
<keyword evidence="3" id="KW-0804">Transcription</keyword>
<dbReference type="SUPFAM" id="SSF64288">
    <property type="entry name" value="Chorismate lyase-like"/>
    <property type="match status" value="1"/>
</dbReference>